<dbReference type="EMBL" id="AVOT02133028">
    <property type="protein sequence ID" value="MBW0589131.1"/>
    <property type="molecule type" value="Genomic_DNA"/>
</dbReference>
<dbReference type="Proteomes" id="UP000765509">
    <property type="component" value="Unassembled WGS sequence"/>
</dbReference>
<comment type="caution">
    <text evidence="1">The sequence shown here is derived from an EMBL/GenBank/DDBJ whole genome shotgun (WGS) entry which is preliminary data.</text>
</comment>
<reference evidence="1" key="1">
    <citation type="submission" date="2021-03" db="EMBL/GenBank/DDBJ databases">
        <title>Draft genome sequence of rust myrtle Austropuccinia psidii MF-1, a brazilian biotype.</title>
        <authorList>
            <person name="Quecine M.C."/>
            <person name="Pachon D.M.R."/>
            <person name="Bonatelli M.L."/>
            <person name="Correr F.H."/>
            <person name="Franceschini L.M."/>
            <person name="Leite T.F."/>
            <person name="Margarido G.R.A."/>
            <person name="Almeida C.A."/>
            <person name="Ferrarezi J.A."/>
            <person name="Labate C.A."/>
        </authorList>
    </citation>
    <scope>NUCLEOTIDE SEQUENCE</scope>
    <source>
        <strain evidence="1">MF-1</strain>
    </source>
</reference>
<protein>
    <submittedName>
        <fullName evidence="1">Uncharacterized protein</fullName>
    </submittedName>
</protein>
<evidence type="ECO:0000313" key="2">
    <source>
        <dbReference type="Proteomes" id="UP000765509"/>
    </source>
</evidence>
<gene>
    <name evidence="1" type="ORF">O181_128846</name>
</gene>
<sequence>MYSGISPYTRPGCFLFFAHTSLHFSRIPTLQTQILTPVQDPNTSHAKPCTVNPYAREAFKKFQKLLRLAQAPNSSHANTYAGEGSQNLQCFLMLGQAPNDSNDSLCRGSVPTIPRLPYAGAGFWHFKCR</sequence>
<proteinExistence type="predicted"/>
<evidence type="ECO:0000313" key="1">
    <source>
        <dbReference type="EMBL" id="MBW0589131.1"/>
    </source>
</evidence>
<accession>A0A9Q3Q828</accession>
<keyword evidence="2" id="KW-1185">Reference proteome</keyword>
<name>A0A9Q3Q828_9BASI</name>
<dbReference type="AlphaFoldDB" id="A0A9Q3Q828"/>
<organism evidence="1 2">
    <name type="scientific">Austropuccinia psidii MF-1</name>
    <dbReference type="NCBI Taxonomy" id="1389203"/>
    <lineage>
        <taxon>Eukaryota</taxon>
        <taxon>Fungi</taxon>
        <taxon>Dikarya</taxon>
        <taxon>Basidiomycota</taxon>
        <taxon>Pucciniomycotina</taxon>
        <taxon>Pucciniomycetes</taxon>
        <taxon>Pucciniales</taxon>
        <taxon>Sphaerophragmiaceae</taxon>
        <taxon>Austropuccinia</taxon>
    </lineage>
</organism>